<protein>
    <submittedName>
        <fullName evidence="10">Syntaxin-5</fullName>
    </submittedName>
</protein>
<dbReference type="PROSITE" id="PS00914">
    <property type="entry name" value="SYNTAXIN"/>
    <property type="match status" value="1"/>
</dbReference>
<evidence type="ECO:0000256" key="1">
    <source>
        <dbReference type="ARBA" id="ARBA00004211"/>
    </source>
</evidence>
<evidence type="ECO:0000256" key="5">
    <source>
        <dbReference type="ARBA" id="ARBA00022989"/>
    </source>
</evidence>
<dbReference type="GO" id="GO:0000149">
    <property type="term" value="F:SNARE binding"/>
    <property type="evidence" value="ECO:0007669"/>
    <property type="project" value="TreeGrafter"/>
</dbReference>
<keyword evidence="5" id="KW-1133">Transmembrane helix</keyword>
<feature type="domain" description="T-SNARE coiled-coil homology" evidence="9">
    <location>
        <begin position="271"/>
        <end position="333"/>
    </location>
</feature>
<gene>
    <name evidence="10" type="primary">STX5</name>
    <name evidence="10" type="ORF">DERF_009207</name>
</gene>
<comment type="similarity">
    <text evidence="2">Belongs to the syntaxin family.</text>
</comment>
<dbReference type="InterPro" id="IPR000727">
    <property type="entry name" value="T_SNARE_dom"/>
</dbReference>
<dbReference type="InterPro" id="IPR006012">
    <property type="entry name" value="Syntaxin/epimorphin_CS"/>
</dbReference>
<evidence type="ECO:0000259" key="9">
    <source>
        <dbReference type="PROSITE" id="PS50192"/>
    </source>
</evidence>
<dbReference type="PANTHER" id="PTHR19957">
    <property type="entry name" value="SYNTAXIN"/>
    <property type="match status" value="1"/>
</dbReference>
<keyword evidence="6" id="KW-0175">Coiled coil</keyword>
<keyword evidence="3" id="KW-0813">Transport</keyword>
<evidence type="ECO:0000313" key="11">
    <source>
        <dbReference type="Proteomes" id="UP000790347"/>
    </source>
</evidence>
<organism evidence="10 11">
    <name type="scientific">Dermatophagoides farinae</name>
    <name type="common">American house dust mite</name>
    <dbReference type="NCBI Taxonomy" id="6954"/>
    <lineage>
        <taxon>Eukaryota</taxon>
        <taxon>Metazoa</taxon>
        <taxon>Ecdysozoa</taxon>
        <taxon>Arthropoda</taxon>
        <taxon>Chelicerata</taxon>
        <taxon>Arachnida</taxon>
        <taxon>Acari</taxon>
        <taxon>Acariformes</taxon>
        <taxon>Sarcoptiformes</taxon>
        <taxon>Astigmata</taxon>
        <taxon>Psoroptidia</taxon>
        <taxon>Analgoidea</taxon>
        <taxon>Pyroglyphidae</taxon>
        <taxon>Dermatophagoidinae</taxon>
        <taxon>Dermatophagoides</taxon>
    </lineage>
</organism>
<dbReference type="GO" id="GO:0006886">
    <property type="term" value="P:intracellular protein transport"/>
    <property type="evidence" value="ECO:0007669"/>
    <property type="project" value="InterPro"/>
</dbReference>
<comment type="subcellular location">
    <subcellularLocation>
        <location evidence="1">Membrane</location>
        <topology evidence="1">Single-pass type IV membrane protein</topology>
    </subcellularLocation>
</comment>
<keyword evidence="4" id="KW-0812">Transmembrane</keyword>
<feature type="region of interest" description="Disordered" evidence="8">
    <location>
        <begin position="192"/>
        <end position="228"/>
    </location>
</feature>
<dbReference type="GO" id="GO:0031201">
    <property type="term" value="C:SNARE complex"/>
    <property type="evidence" value="ECO:0007669"/>
    <property type="project" value="TreeGrafter"/>
</dbReference>
<dbReference type="GO" id="GO:0000139">
    <property type="term" value="C:Golgi membrane"/>
    <property type="evidence" value="ECO:0007669"/>
    <property type="project" value="TreeGrafter"/>
</dbReference>
<dbReference type="GO" id="GO:0048278">
    <property type="term" value="P:vesicle docking"/>
    <property type="evidence" value="ECO:0007669"/>
    <property type="project" value="TreeGrafter"/>
</dbReference>
<dbReference type="Pfam" id="PF05739">
    <property type="entry name" value="SNARE"/>
    <property type="match status" value="1"/>
</dbReference>
<dbReference type="SMART" id="SM00397">
    <property type="entry name" value="t_SNARE"/>
    <property type="match status" value="1"/>
</dbReference>
<evidence type="ECO:0000256" key="4">
    <source>
        <dbReference type="ARBA" id="ARBA00022692"/>
    </source>
</evidence>
<dbReference type="Proteomes" id="UP000790347">
    <property type="component" value="Unassembled WGS sequence"/>
</dbReference>
<feature type="compositionally biased region" description="Polar residues" evidence="8">
    <location>
        <begin position="192"/>
        <end position="219"/>
    </location>
</feature>
<keyword evidence="11" id="KW-1185">Reference proteome</keyword>
<dbReference type="GO" id="GO:0006906">
    <property type="term" value="P:vesicle fusion"/>
    <property type="evidence" value="ECO:0007669"/>
    <property type="project" value="TreeGrafter"/>
</dbReference>
<dbReference type="InterPro" id="IPR045242">
    <property type="entry name" value="Syntaxin"/>
</dbReference>
<comment type="caution">
    <text evidence="10">The sequence shown here is derived from an EMBL/GenBank/DDBJ whole genome shotgun (WGS) entry which is preliminary data.</text>
</comment>
<dbReference type="InterPro" id="IPR010989">
    <property type="entry name" value="SNARE"/>
</dbReference>
<evidence type="ECO:0000256" key="3">
    <source>
        <dbReference type="ARBA" id="ARBA00022448"/>
    </source>
</evidence>
<keyword evidence="7" id="KW-0472">Membrane</keyword>
<dbReference type="PROSITE" id="PS50192">
    <property type="entry name" value="T_SNARE"/>
    <property type="match status" value="1"/>
</dbReference>
<dbReference type="AlphaFoldDB" id="A0A922L5F8"/>
<reference evidence="10" key="2">
    <citation type="journal article" date="2022" name="Res Sq">
        <title>Comparative Genomics Reveals Insights into the Divergent Evolution of Astigmatic Mites and Household Pest Adaptations.</title>
        <authorList>
            <person name="Xiong Q."/>
            <person name="Wan A.T.-Y."/>
            <person name="Liu X.-Y."/>
            <person name="Fung C.S.-H."/>
            <person name="Xiao X."/>
            <person name="Malainual N."/>
            <person name="Hou J."/>
            <person name="Wang L."/>
            <person name="Wang M."/>
            <person name="Yang K."/>
            <person name="Cui Y."/>
            <person name="Leung E."/>
            <person name="Nong W."/>
            <person name="Shin S.-K."/>
            <person name="Au S."/>
            <person name="Jeong K.Y."/>
            <person name="Chew F.T."/>
            <person name="Hui J."/>
            <person name="Leung T.F."/>
            <person name="Tungtrongchitr A."/>
            <person name="Zhong N."/>
            <person name="Liu Z."/>
            <person name="Tsui S."/>
        </authorList>
    </citation>
    <scope>NUCLEOTIDE SEQUENCE</scope>
    <source>
        <strain evidence="10">Derf</strain>
        <tissue evidence="10">Whole organism</tissue>
    </source>
</reference>
<sequence>MVRDRTSEFMVTVRSMAGKPQYLNGTAGSHLPMELRARKGINQIHLNGSSPLSNPQSQQYGQFSRFMSGSRSIARDLYLTYQKLEKINMMAQKKSMFDDEESSKEFNELIYIIKQDIQSLNHQIEQLRQLQLETQSLSNSSGHNVRSHTKNVVLTLQHQLASISNSFRDTLEVRSQTIKKVKKRREQFSFGTVIQPPLTSRAQQQQGSLPHSYSASNLRQQQQQQSQTTVIDFGDMANTDNNGHNHRSHRHNNSISLAQTQTLLQFPDQTSEYLEDRANTMQSIESTIVELGTIFNQLATMVQQQEEMITRIDANVTDTMMNVEQAHDSLLQYLTSVTNNRWLIIKVFAVLFKKNVPQTFPIKRKSIVEMFERFTFYSFCISIKF</sequence>
<evidence type="ECO:0000256" key="7">
    <source>
        <dbReference type="ARBA" id="ARBA00023136"/>
    </source>
</evidence>
<name>A0A922L5F8_DERFA</name>
<reference evidence="10" key="1">
    <citation type="submission" date="2013-05" db="EMBL/GenBank/DDBJ databases">
        <authorList>
            <person name="Yim A.K.Y."/>
            <person name="Chan T.F."/>
            <person name="Ji K.M."/>
            <person name="Liu X.Y."/>
            <person name="Zhou J.W."/>
            <person name="Li R.Q."/>
            <person name="Yang K.Y."/>
            <person name="Li J."/>
            <person name="Li M."/>
            <person name="Law P.T.W."/>
            <person name="Wu Y.L."/>
            <person name="Cai Z.L."/>
            <person name="Qin H."/>
            <person name="Bao Y."/>
            <person name="Leung R.K.K."/>
            <person name="Ng P.K.S."/>
            <person name="Zou J."/>
            <person name="Zhong X.J."/>
            <person name="Ran P.X."/>
            <person name="Zhong N.S."/>
            <person name="Liu Z.G."/>
            <person name="Tsui S.K.W."/>
        </authorList>
    </citation>
    <scope>NUCLEOTIDE SEQUENCE</scope>
    <source>
        <strain evidence="10">Derf</strain>
        <tissue evidence="10">Whole organism</tissue>
    </source>
</reference>
<evidence type="ECO:0000256" key="2">
    <source>
        <dbReference type="ARBA" id="ARBA00009063"/>
    </source>
</evidence>
<evidence type="ECO:0000256" key="6">
    <source>
        <dbReference type="ARBA" id="ARBA00023054"/>
    </source>
</evidence>
<dbReference type="CDD" id="cd15844">
    <property type="entry name" value="SNARE_syntaxin5"/>
    <property type="match status" value="1"/>
</dbReference>
<dbReference type="SUPFAM" id="SSF47661">
    <property type="entry name" value="t-snare proteins"/>
    <property type="match status" value="1"/>
</dbReference>
<accession>A0A922L5F8</accession>
<dbReference type="GO" id="GO:0005484">
    <property type="term" value="F:SNAP receptor activity"/>
    <property type="evidence" value="ECO:0007669"/>
    <property type="project" value="InterPro"/>
</dbReference>
<dbReference type="PANTHER" id="PTHR19957:SF3">
    <property type="entry name" value="SYNTAXIN-5"/>
    <property type="match status" value="1"/>
</dbReference>
<dbReference type="Gene3D" id="1.20.58.70">
    <property type="match status" value="1"/>
</dbReference>
<evidence type="ECO:0000313" key="10">
    <source>
        <dbReference type="EMBL" id="KAH9510698.1"/>
    </source>
</evidence>
<dbReference type="GO" id="GO:0006888">
    <property type="term" value="P:endoplasmic reticulum to Golgi vesicle-mediated transport"/>
    <property type="evidence" value="ECO:0007669"/>
    <property type="project" value="TreeGrafter"/>
</dbReference>
<evidence type="ECO:0000256" key="8">
    <source>
        <dbReference type="SAM" id="MobiDB-lite"/>
    </source>
</evidence>
<dbReference type="EMBL" id="ASGP02000004">
    <property type="protein sequence ID" value="KAH9510698.1"/>
    <property type="molecule type" value="Genomic_DNA"/>
</dbReference>
<proteinExistence type="inferred from homology"/>